<feature type="compositionally biased region" description="Polar residues" evidence="1">
    <location>
        <begin position="66"/>
        <end position="86"/>
    </location>
</feature>
<reference evidence="2" key="1">
    <citation type="submission" date="2022-12" db="EMBL/GenBank/DDBJ databases">
        <authorList>
            <person name="Webb A."/>
        </authorList>
    </citation>
    <scope>NUCLEOTIDE SEQUENCE</scope>
    <source>
        <strain evidence="2">Pd1</strain>
    </source>
</reference>
<sequence>MNEDAASSPSSTNSQDRDESIQWSAAQSIYPGPHRGVLRTTEKSVVFRVRTQEKKQSSGRGKRASNRSSKQTLRLTQHNDTSGTDDSNIHETLAELYEEAERKKLWLNSEEKAFKCGQQRLGSLQREHAMLLHNLEQCKRRRKEQFRIERMVQGPRAVSGRTDRKRSSGSDSSSDCECDYGSQNGHRRCSSCCHHRSQRDGARKERKRLRQFQSEVSLRFRLLESECRGSDLKVGKLVADLRREYADSCLFGNSLYF</sequence>
<organism evidence="2 3">
    <name type="scientific">Peronospora destructor</name>
    <dbReference type="NCBI Taxonomy" id="86335"/>
    <lineage>
        <taxon>Eukaryota</taxon>
        <taxon>Sar</taxon>
        <taxon>Stramenopiles</taxon>
        <taxon>Oomycota</taxon>
        <taxon>Peronosporomycetes</taxon>
        <taxon>Peronosporales</taxon>
        <taxon>Peronosporaceae</taxon>
        <taxon>Peronospora</taxon>
    </lineage>
</organism>
<evidence type="ECO:0000256" key="1">
    <source>
        <dbReference type="SAM" id="MobiDB-lite"/>
    </source>
</evidence>
<evidence type="ECO:0000313" key="2">
    <source>
        <dbReference type="EMBL" id="CAI5743898.1"/>
    </source>
</evidence>
<dbReference type="Proteomes" id="UP001162029">
    <property type="component" value="Unassembled WGS sequence"/>
</dbReference>
<feature type="region of interest" description="Disordered" evidence="1">
    <location>
        <begin position="153"/>
        <end position="175"/>
    </location>
</feature>
<evidence type="ECO:0000313" key="3">
    <source>
        <dbReference type="Proteomes" id="UP001162029"/>
    </source>
</evidence>
<proteinExistence type="predicted"/>
<accession>A0AAV0V6C3</accession>
<protein>
    <submittedName>
        <fullName evidence="2">Uncharacterized protein</fullName>
    </submittedName>
</protein>
<keyword evidence="3" id="KW-1185">Reference proteome</keyword>
<feature type="compositionally biased region" description="Polar residues" evidence="1">
    <location>
        <begin position="1"/>
        <end position="14"/>
    </location>
</feature>
<gene>
    <name evidence="2" type="ORF">PDE001_LOCUS9082</name>
</gene>
<dbReference type="AlphaFoldDB" id="A0AAV0V6C3"/>
<comment type="caution">
    <text evidence="2">The sequence shown here is derived from an EMBL/GenBank/DDBJ whole genome shotgun (WGS) entry which is preliminary data.</text>
</comment>
<feature type="region of interest" description="Disordered" evidence="1">
    <location>
        <begin position="1"/>
        <end position="88"/>
    </location>
</feature>
<name>A0AAV0V6C3_9STRA</name>
<dbReference type="EMBL" id="CANTFM010001983">
    <property type="protein sequence ID" value="CAI5743898.1"/>
    <property type="molecule type" value="Genomic_DNA"/>
</dbReference>